<reference evidence="6" key="1">
    <citation type="submission" date="2020-10" db="EMBL/GenBank/DDBJ databases">
        <title>Bacterium isolated from coastal waters sediment.</title>
        <authorList>
            <person name="Chen R.-J."/>
            <person name="Lu D.-C."/>
            <person name="Zhu K.-L."/>
            <person name="Du Z.-J."/>
        </authorList>
    </citation>
    <scope>NUCLEOTIDE SEQUENCE</scope>
    <source>
        <strain evidence="6">N1Y112</strain>
    </source>
</reference>
<evidence type="ECO:0000313" key="7">
    <source>
        <dbReference type="Proteomes" id="UP000640333"/>
    </source>
</evidence>
<organism evidence="6 7">
    <name type="scientific">Pontibacterium sinense</name>
    <dbReference type="NCBI Taxonomy" id="2781979"/>
    <lineage>
        <taxon>Bacteria</taxon>
        <taxon>Pseudomonadati</taxon>
        <taxon>Pseudomonadota</taxon>
        <taxon>Gammaproteobacteria</taxon>
        <taxon>Oceanospirillales</taxon>
        <taxon>Oceanospirillaceae</taxon>
        <taxon>Pontibacterium</taxon>
    </lineage>
</organism>
<feature type="transmembrane region" description="Helical" evidence="5">
    <location>
        <begin position="97"/>
        <end position="120"/>
    </location>
</feature>
<dbReference type="EMBL" id="JADEYS010000003">
    <property type="protein sequence ID" value="MBE9396545.1"/>
    <property type="molecule type" value="Genomic_DNA"/>
</dbReference>
<name>A0A8J7K567_9GAMM</name>
<dbReference type="GO" id="GO:0016020">
    <property type="term" value="C:membrane"/>
    <property type="evidence" value="ECO:0007669"/>
    <property type="project" value="UniProtKB-SubCell"/>
</dbReference>
<evidence type="ECO:0000256" key="2">
    <source>
        <dbReference type="ARBA" id="ARBA00022692"/>
    </source>
</evidence>
<evidence type="ECO:0000256" key="1">
    <source>
        <dbReference type="ARBA" id="ARBA00004141"/>
    </source>
</evidence>
<feature type="transmembrane region" description="Helical" evidence="5">
    <location>
        <begin position="153"/>
        <end position="173"/>
    </location>
</feature>
<evidence type="ECO:0000256" key="5">
    <source>
        <dbReference type="SAM" id="Phobius"/>
    </source>
</evidence>
<feature type="transmembrane region" description="Helical" evidence="5">
    <location>
        <begin position="36"/>
        <end position="54"/>
    </location>
</feature>
<dbReference type="Proteomes" id="UP000640333">
    <property type="component" value="Unassembled WGS sequence"/>
</dbReference>
<feature type="transmembrane region" description="Helical" evidence="5">
    <location>
        <begin position="185"/>
        <end position="201"/>
    </location>
</feature>
<comment type="subcellular location">
    <subcellularLocation>
        <location evidence="1">Membrane</location>
        <topology evidence="1">Multi-pass membrane protein</topology>
    </subcellularLocation>
</comment>
<dbReference type="PANTHER" id="PTHR30249">
    <property type="entry name" value="PUTATIVE SEROTONIN TRANSPORTER"/>
    <property type="match status" value="1"/>
</dbReference>
<dbReference type="Pfam" id="PF04172">
    <property type="entry name" value="LrgB"/>
    <property type="match status" value="1"/>
</dbReference>
<dbReference type="InterPro" id="IPR007300">
    <property type="entry name" value="CidB/LrgB"/>
</dbReference>
<evidence type="ECO:0000256" key="4">
    <source>
        <dbReference type="ARBA" id="ARBA00023136"/>
    </source>
</evidence>
<protein>
    <submittedName>
        <fullName evidence="6">LrgB family protein</fullName>
    </submittedName>
</protein>
<keyword evidence="4 5" id="KW-0472">Membrane</keyword>
<gene>
    <name evidence="6" type="ORF">IOQ59_04635</name>
</gene>
<keyword evidence="2 5" id="KW-0812">Transmembrane</keyword>
<sequence>MSLWLEFQASPLLWIIVTVVAFMVASWINRIARRTPLLHPVVVGLLLIIGLLKLTDTSYETYKDGAQFISFLLGPAVVALAVPLYDNLARVRSMLVPLLVACTVGALVAALTAIAVGIWLELSMQTLLSLAPKSVTTPIAIGVADKIGGYPSLTAGLVLITGALGCLMSPFVCKMLKVEDPAIRGFSLGVAAHAMGTAYAFEYGAIAGAFGGLAMGMTGTFTAFMLPPLIRLLGLS</sequence>
<dbReference type="RefSeq" id="WP_193952092.1">
    <property type="nucleotide sequence ID" value="NZ_JADEYS010000003.1"/>
</dbReference>
<feature type="transmembrane region" description="Helical" evidence="5">
    <location>
        <begin position="12"/>
        <end position="29"/>
    </location>
</feature>
<feature type="transmembrane region" description="Helical" evidence="5">
    <location>
        <begin position="207"/>
        <end position="230"/>
    </location>
</feature>
<dbReference type="AlphaFoldDB" id="A0A8J7K567"/>
<accession>A0A8J7K567</accession>
<proteinExistence type="predicted"/>
<feature type="transmembrane region" description="Helical" evidence="5">
    <location>
        <begin position="66"/>
        <end position="85"/>
    </location>
</feature>
<comment type="caution">
    <text evidence="6">The sequence shown here is derived from an EMBL/GenBank/DDBJ whole genome shotgun (WGS) entry which is preliminary data.</text>
</comment>
<keyword evidence="3 5" id="KW-1133">Transmembrane helix</keyword>
<evidence type="ECO:0000256" key="3">
    <source>
        <dbReference type="ARBA" id="ARBA00022989"/>
    </source>
</evidence>
<evidence type="ECO:0000313" key="6">
    <source>
        <dbReference type="EMBL" id="MBE9396545.1"/>
    </source>
</evidence>
<keyword evidence="7" id="KW-1185">Reference proteome</keyword>
<dbReference type="PANTHER" id="PTHR30249:SF0">
    <property type="entry name" value="PLASTIDAL GLYCOLATE_GLYCERATE TRANSLOCATOR 1, CHLOROPLASTIC"/>
    <property type="match status" value="1"/>
</dbReference>